<keyword evidence="4" id="KW-1185">Reference proteome</keyword>
<evidence type="ECO:0000313" key="2">
    <source>
        <dbReference type="EMBL" id="SFQ76198.1"/>
    </source>
</evidence>
<protein>
    <submittedName>
        <fullName evidence="2">Uncharacterized protein</fullName>
    </submittedName>
</protein>
<reference evidence="1" key="3">
    <citation type="submission" date="2024-05" db="EMBL/GenBank/DDBJ databases">
        <authorList>
            <person name="de Witt J."/>
        </authorList>
    </citation>
    <scope>NUCLEOTIDE SEQUENCE</scope>
    <source>
        <strain evidence="1">FZJ</strain>
    </source>
</reference>
<gene>
    <name evidence="1" type="ORF">RED13_001303</name>
    <name evidence="2" type="ORF">SAMN05216578_103158</name>
</gene>
<dbReference type="EMBL" id="JAVRDO010000003">
    <property type="protein sequence ID" value="MDX9686882.1"/>
    <property type="molecule type" value="Genomic_DNA"/>
</dbReference>
<proteinExistence type="predicted"/>
<evidence type="ECO:0000313" key="4">
    <source>
        <dbReference type="Proteomes" id="UP001281217"/>
    </source>
</evidence>
<dbReference type="STRING" id="1002526.SAMN05216578_103158"/>
<name>A0A1I6B5H5_9GAMM</name>
<dbReference type="AlphaFoldDB" id="A0A1I6B5H5"/>
<reference evidence="4" key="2">
    <citation type="submission" date="2023-07" db="EMBL/GenBank/DDBJ databases">
        <authorList>
            <person name="de Witt J."/>
        </authorList>
    </citation>
    <scope>NUCLEOTIDE SEQUENCE [LARGE SCALE GENOMIC DNA]</scope>
    <source>
        <strain evidence="4">FZJ</strain>
    </source>
</reference>
<dbReference type="RefSeq" id="WP_090538028.1">
    <property type="nucleotide sequence ID" value="NZ_FOYD01000003.1"/>
</dbReference>
<accession>A0A1I6B5H5</accession>
<dbReference type="EMBL" id="FOYD01000003">
    <property type="protein sequence ID" value="SFQ76198.1"/>
    <property type="molecule type" value="Genomic_DNA"/>
</dbReference>
<sequence>MHEKRFLVSFIVDDQPTTIEVNSTGDDLTPEQARAHIEAHPAVNAGGRISDIRITPILHPDSEPGHNYQP</sequence>
<dbReference type="Proteomes" id="UP000242815">
    <property type="component" value="Unassembled WGS sequence"/>
</dbReference>
<dbReference type="Proteomes" id="UP001281217">
    <property type="component" value="Unassembled WGS sequence"/>
</dbReference>
<reference evidence="2 3" key="1">
    <citation type="submission" date="2016-10" db="EMBL/GenBank/DDBJ databases">
        <authorList>
            <person name="de Groot N.N."/>
        </authorList>
    </citation>
    <scope>NUCLEOTIDE SEQUENCE [LARGE SCALE GENOMIC DNA]</scope>
    <source>
        <strain evidence="2 3">JCM 18415</strain>
    </source>
</reference>
<evidence type="ECO:0000313" key="3">
    <source>
        <dbReference type="Proteomes" id="UP000242815"/>
    </source>
</evidence>
<dbReference type="OrthoDB" id="6987385at2"/>
<evidence type="ECO:0000313" key="1">
    <source>
        <dbReference type="EMBL" id="MDX9686882.1"/>
    </source>
</evidence>
<organism evidence="2 3">
    <name type="scientific">Halopseudomonas formosensis</name>
    <dbReference type="NCBI Taxonomy" id="1002526"/>
    <lineage>
        <taxon>Bacteria</taxon>
        <taxon>Pseudomonadati</taxon>
        <taxon>Pseudomonadota</taxon>
        <taxon>Gammaproteobacteria</taxon>
        <taxon>Pseudomonadales</taxon>
        <taxon>Pseudomonadaceae</taxon>
        <taxon>Halopseudomonas</taxon>
    </lineage>
</organism>